<evidence type="ECO:0000256" key="3">
    <source>
        <dbReference type="ARBA" id="ARBA00022833"/>
    </source>
</evidence>
<protein>
    <submittedName>
        <fullName evidence="8">SFRICE_009215</fullName>
    </submittedName>
</protein>
<feature type="compositionally biased region" description="Low complexity" evidence="6">
    <location>
        <begin position="117"/>
        <end position="132"/>
    </location>
</feature>
<dbReference type="InterPro" id="IPR006612">
    <property type="entry name" value="THAP_Znf"/>
</dbReference>
<sequence length="295" mass="34580">MPSCVVKFCRNNSTHQTKSLGVTFHRFPPETDWKEKWIKALRDNRKEEEWTPSKFSVVCSLHFIESDTYMTKGGYRKIKKDAAPTKMILRNSEWYDKLNIPIIHVCEQETQDEQDLQKAQEAQKVQETQKAQETQKEPEPQKDPEPQNDQDLELDSLMPDLDIEEIDLDLISAEWCEEMEELGITTESLAALLDECISDIENEYEDNGNDNGNDNGPKQPDAVDDQNVINKDSSDTVARIQETCDCRKRQKKIRKKRTLEELKERFKVSYKIRVKKSKLQLLREKLTALRRTMRR</sequence>
<feature type="domain" description="THAP-type" evidence="7">
    <location>
        <begin position="1"/>
        <end position="87"/>
    </location>
</feature>
<evidence type="ECO:0000313" key="8">
    <source>
        <dbReference type="EMBL" id="SOQ53942.1"/>
    </source>
</evidence>
<evidence type="ECO:0000259" key="7">
    <source>
        <dbReference type="PROSITE" id="PS50950"/>
    </source>
</evidence>
<keyword evidence="1" id="KW-0479">Metal-binding</keyword>
<reference evidence="8" key="1">
    <citation type="submission" date="2016-07" db="EMBL/GenBank/DDBJ databases">
        <authorList>
            <person name="Bretaudeau A."/>
        </authorList>
    </citation>
    <scope>NUCLEOTIDE SEQUENCE</scope>
    <source>
        <strain evidence="8">Rice</strain>
        <tissue evidence="8">Whole body</tissue>
    </source>
</reference>
<dbReference type="PANTHER" id="PTHR46600:SF11">
    <property type="entry name" value="THAP DOMAIN-CONTAINING PROTEIN 10"/>
    <property type="match status" value="1"/>
</dbReference>
<gene>
    <name evidence="8" type="ORF">SFRICE_009215</name>
</gene>
<dbReference type="SUPFAM" id="SSF57716">
    <property type="entry name" value="Glucocorticoid receptor-like (DNA-binding domain)"/>
    <property type="match status" value="1"/>
</dbReference>
<dbReference type="PANTHER" id="PTHR46600">
    <property type="entry name" value="THAP DOMAIN-CONTAINING"/>
    <property type="match status" value="1"/>
</dbReference>
<dbReference type="GO" id="GO:0008270">
    <property type="term" value="F:zinc ion binding"/>
    <property type="evidence" value="ECO:0007669"/>
    <property type="project" value="UniProtKB-KW"/>
</dbReference>
<proteinExistence type="predicted"/>
<keyword evidence="4 5" id="KW-0238">DNA-binding</keyword>
<evidence type="ECO:0000256" key="2">
    <source>
        <dbReference type="ARBA" id="ARBA00022771"/>
    </source>
</evidence>
<dbReference type="EMBL" id="ODYU01009475">
    <property type="protein sequence ID" value="SOQ53942.1"/>
    <property type="molecule type" value="Genomic_DNA"/>
</dbReference>
<accession>A0A2H1WLY2</accession>
<feature type="region of interest" description="Disordered" evidence="6">
    <location>
        <begin position="202"/>
        <end position="234"/>
    </location>
</feature>
<organism evidence="8">
    <name type="scientific">Spodoptera frugiperda</name>
    <name type="common">Fall armyworm</name>
    <dbReference type="NCBI Taxonomy" id="7108"/>
    <lineage>
        <taxon>Eukaryota</taxon>
        <taxon>Metazoa</taxon>
        <taxon>Ecdysozoa</taxon>
        <taxon>Arthropoda</taxon>
        <taxon>Hexapoda</taxon>
        <taxon>Insecta</taxon>
        <taxon>Pterygota</taxon>
        <taxon>Neoptera</taxon>
        <taxon>Endopterygota</taxon>
        <taxon>Lepidoptera</taxon>
        <taxon>Glossata</taxon>
        <taxon>Ditrysia</taxon>
        <taxon>Noctuoidea</taxon>
        <taxon>Noctuidae</taxon>
        <taxon>Amphipyrinae</taxon>
        <taxon>Spodoptera</taxon>
    </lineage>
</organism>
<dbReference type="SMART" id="SM00980">
    <property type="entry name" value="THAP"/>
    <property type="match status" value="1"/>
</dbReference>
<dbReference type="Pfam" id="PF05485">
    <property type="entry name" value="THAP"/>
    <property type="match status" value="1"/>
</dbReference>
<dbReference type="AlphaFoldDB" id="A0A2H1WLY2"/>
<evidence type="ECO:0000256" key="5">
    <source>
        <dbReference type="PROSITE-ProRule" id="PRU00309"/>
    </source>
</evidence>
<dbReference type="PROSITE" id="PS50950">
    <property type="entry name" value="ZF_THAP"/>
    <property type="match status" value="1"/>
</dbReference>
<feature type="region of interest" description="Disordered" evidence="6">
    <location>
        <begin position="114"/>
        <end position="152"/>
    </location>
</feature>
<keyword evidence="2 5" id="KW-0863">Zinc-finger</keyword>
<evidence type="ECO:0000256" key="1">
    <source>
        <dbReference type="ARBA" id="ARBA00022723"/>
    </source>
</evidence>
<feature type="compositionally biased region" description="Basic and acidic residues" evidence="6">
    <location>
        <begin position="133"/>
        <end position="145"/>
    </location>
</feature>
<dbReference type="InterPro" id="IPR038441">
    <property type="entry name" value="THAP_Znf_sf"/>
</dbReference>
<name>A0A2H1WLY2_SPOFR</name>
<evidence type="ECO:0000256" key="4">
    <source>
        <dbReference type="ARBA" id="ARBA00023125"/>
    </source>
</evidence>
<dbReference type="InterPro" id="IPR026516">
    <property type="entry name" value="THAP1/10"/>
</dbReference>
<keyword evidence="3" id="KW-0862">Zinc</keyword>
<dbReference type="Gene3D" id="6.20.210.20">
    <property type="entry name" value="THAP domain"/>
    <property type="match status" value="1"/>
</dbReference>
<dbReference type="GO" id="GO:0043565">
    <property type="term" value="F:sequence-specific DNA binding"/>
    <property type="evidence" value="ECO:0007669"/>
    <property type="project" value="InterPro"/>
</dbReference>
<evidence type="ECO:0000256" key="6">
    <source>
        <dbReference type="SAM" id="MobiDB-lite"/>
    </source>
</evidence>